<dbReference type="Gene3D" id="3.40.50.300">
    <property type="entry name" value="P-loop containing nucleotide triphosphate hydrolases"/>
    <property type="match status" value="1"/>
</dbReference>
<keyword evidence="2" id="KW-0808">Transferase</keyword>
<dbReference type="SUPFAM" id="SSF52540">
    <property type="entry name" value="P-loop containing nucleoside triphosphate hydrolases"/>
    <property type="match status" value="1"/>
</dbReference>
<feature type="domain" description="Sulfotransferase" evidence="3">
    <location>
        <begin position="31"/>
        <end position="275"/>
    </location>
</feature>
<proteinExistence type="inferred from homology"/>
<reference evidence="4" key="1">
    <citation type="submission" date="2021-04" db="EMBL/GenBank/DDBJ databases">
        <authorList>
            <person name="Yoon J."/>
        </authorList>
    </citation>
    <scope>NUCLEOTIDE SEQUENCE</scope>
    <source>
        <strain evidence="4">KMU-90</strain>
    </source>
</reference>
<dbReference type="AlphaFoldDB" id="A0A8J8B680"/>
<dbReference type="Proteomes" id="UP000681356">
    <property type="component" value="Unassembled WGS sequence"/>
</dbReference>
<evidence type="ECO:0000313" key="5">
    <source>
        <dbReference type="Proteomes" id="UP000681356"/>
    </source>
</evidence>
<dbReference type="Pfam" id="PF00685">
    <property type="entry name" value="Sulfotransfer_1"/>
    <property type="match status" value="1"/>
</dbReference>
<dbReference type="InterPro" id="IPR027417">
    <property type="entry name" value="P-loop_NTPase"/>
</dbReference>
<evidence type="ECO:0000256" key="2">
    <source>
        <dbReference type="ARBA" id="ARBA00022679"/>
    </source>
</evidence>
<evidence type="ECO:0000259" key="3">
    <source>
        <dbReference type="Pfam" id="PF00685"/>
    </source>
</evidence>
<protein>
    <submittedName>
        <fullName evidence="4">Sulfotransferase domain-containing protein</fullName>
    </submittedName>
</protein>
<comment type="similarity">
    <text evidence="1">Belongs to the sulfotransferase 1 family.</text>
</comment>
<dbReference type="InterPro" id="IPR000863">
    <property type="entry name" value="Sulfotransferase_dom"/>
</dbReference>
<dbReference type="RefSeq" id="WP_212535697.1">
    <property type="nucleotide sequence ID" value="NZ_JAGTUU010000002.1"/>
</dbReference>
<name>A0A8J8B680_9RHOB</name>
<accession>A0A8J8B680</accession>
<gene>
    <name evidence="4" type="ORF">KB874_06265</name>
</gene>
<sequence length="290" mass="32881">MIETAEQPTRIYTDPVTDSSRWAHFQPRSGDIVVSTPPKSGTTWTQGIVAMLIAGDPEVDAQTSMKSPWIDINRRDVDEVMGRLEAQQHRRQVKTHSPFDAIPYWGQVRYVTVYRHPIDVHFSYRKHHANMQVDVGMSPVPEDPRESFRLFLRNENDHSGLPLILSHYRETLRREPRENLLRLHYADMLRDLPGAIAGIADHVRIAHPEALMARIAEAATFDSMKTNAARFTPSAGQDFWQKDSGFFDSATSNKWEGILTDDDLAAYDAVMSAALSPAERRWLEWGTAGG</sequence>
<evidence type="ECO:0000313" key="4">
    <source>
        <dbReference type="EMBL" id="MBS0123736.1"/>
    </source>
</evidence>
<organism evidence="4 5">
    <name type="scientific">Thetidibacter halocola</name>
    <dbReference type="NCBI Taxonomy" id="2827239"/>
    <lineage>
        <taxon>Bacteria</taxon>
        <taxon>Pseudomonadati</taxon>
        <taxon>Pseudomonadota</taxon>
        <taxon>Alphaproteobacteria</taxon>
        <taxon>Rhodobacterales</taxon>
        <taxon>Roseobacteraceae</taxon>
        <taxon>Thetidibacter</taxon>
    </lineage>
</organism>
<dbReference type="GO" id="GO:0008146">
    <property type="term" value="F:sulfotransferase activity"/>
    <property type="evidence" value="ECO:0007669"/>
    <property type="project" value="InterPro"/>
</dbReference>
<dbReference type="EMBL" id="JAGTUU010000002">
    <property type="protein sequence ID" value="MBS0123736.1"/>
    <property type="molecule type" value="Genomic_DNA"/>
</dbReference>
<keyword evidence="5" id="KW-1185">Reference proteome</keyword>
<comment type="caution">
    <text evidence="4">The sequence shown here is derived from an EMBL/GenBank/DDBJ whole genome shotgun (WGS) entry which is preliminary data.</text>
</comment>
<dbReference type="PANTHER" id="PTHR11783">
    <property type="entry name" value="SULFOTRANSFERASE SULT"/>
    <property type="match status" value="1"/>
</dbReference>
<evidence type="ECO:0000256" key="1">
    <source>
        <dbReference type="ARBA" id="ARBA00005771"/>
    </source>
</evidence>